<name>A0A7J7DYS1_TRIWF</name>
<dbReference type="InterPro" id="IPR005576">
    <property type="entry name" value="Rpb7-like_N"/>
</dbReference>
<dbReference type="InterPro" id="IPR029052">
    <property type="entry name" value="Metallo-depent_PP-like"/>
</dbReference>
<feature type="region of interest" description="Disordered" evidence="10">
    <location>
        <begin position="189"/>
        <end position="317"/>
    </location>
</feature>
<dbReference type="PANTHER" id="PTHR12709">
    <property type="entry name" value="DNA-DIRECTED RNA POLYMERASE II, III"/>
    <property type="match status" value="1"/>
</dbReference>
<feature type="compositionally biased region" description="Pro residues" evidence="10">
    <location>
        <begin position="189"/>
        <end position="314"/>
    </location>
</feature>
<dbReference type="GO" id="GO:0000932">
    <property type="term" value="C:P-body"/>
    <property type="evidence" value="ECO:0007669"/>
    <property type="project" value="TreeGrafter"/>
</dbReference>
<organism evidence="12 13">
    <name type="scientific">Tripterygium wilfordii</name>
    <name type="common">Thunder God vine</name>
    <dbReference type="NCBI Taxonomy" id="458696"/>
    <lineage>
        <taxon>Eukaryota</taxon>
        <taxon>Viridiplantae</taxon>
        <taxon>Streptophyta</taxon>
        <taxon>Embryophyta</taxon>
        <taxon>Tracheophyta</taxon>
        <taxon>Spermatophyta</taxon>
        <taxon>Magnoliopsida</taxon>
        <taxon>eudicotyledons</taxon>
        <taxon>Gunneridae</taxon>
        <taxon>Pentapetalae</taxon>
        <taxon>rosids</taxon>
        <taxon>fabids</taxon>
        <taxon>Celastrales</taxon>
        <taxon>Celastraceae</taxon>
        <taxon>Tripterygium</taxon>
    </lineage>
</organism>
<evidence type="ECO:0000256" key="10">
    <source>
        <dbReference type="SAM" id="MobiDB-lite"/>
    </source>
</evidence>
<dbReference type="PRINTS" id="PR01217">
    <property type="entry name" value="PRICHEXTENSN"/>
</dbReference>
<comment type="similarity">
    <text evidence="3">Belongs to the eukaryotic RPB7/RPC8 RNA polymerase subunit family.</text>
</comment>
<dbReference type="InterPro" id="IPR006186">
    <property type="entry name" value="Ser/Thr-sp_prot-phosphatase"/>
</dbReference>
<comment type="subcellular location">
    <subcellularLocation>
        <location evidence="2 9">Nucleus</location>
    </subcellularLocation>
</comment>
<dbReference type="PANTHER" id="PTHR12709:SF4">
    <property type="entry name" value="DNA-DIRECTED RNA POLYMERASE II SUBUNIT RPB7"/>
    <property type="match status" value="1"/>
</dbReference>
<evidence type="ECO:0000313" key="12">
    <source>
        <dbReference type="EMBL" id="KAF5751419.1"/>
    </source>
</evidence>
<dbReference type="SUPFAM" id="SSF50249">
    <property type="entry name" value="Nucleic acid-binding proteins"/>
    <property type="match status" value="1"/>
</dbReference>
<dbReference type="EMBL" id="JAAARO010000002">
    <property type="protein sequence ID" value="KAF5751419.1"/>
    <property type="molecule type" value="Genomic_DNA"/>
</dbReference>
<dbReference type="InterPro" id="IPR031675">
    <property type="entry name" value="STPPase_N"/>
</dbReference>
<dbReference type="InterPro" id="IPR003029">
    <property type="entry name" value="S1_domain"/>
</dbReference>
<keyword evidence="9" id="KW-0539">Nucleus</keyword>
<feature type="domain" description="Serine/threonine specific protein phosphatases" evidence="11">
    <location>
        <begin position="124"/>
        <end position="407"/>
    </location>
</feature>
<dbReference type="GO" id="GO:0004721">
    <property type="term" value="F:phosphoprotein phosphatase activity"/>
    <property type="evidence" value="ECO:0007669"/>
    <property type="project" value="UniProtKB-ARBA"/>
</dbReference>
<evidence type="ECO:0000259" key="11">
    <source>
        <dbReference type="SMART" id="SM00156"/>
    </source>
</evidence>
<evidence type="ECO:0000256" key="9">
    <source>
        <dbReference type="RuleBase" id="RU369086"/>
    </source>
</evidence>
<dbReference type="GO" id="GO:0031369">
    <property type="term" value="F:translation initiation factor binding"/>
    <property type="evidence" value="ECO:0007669"/>
    <property type="project" value="TreeGrafter"/>
</dbReference>
<dbReference type="Proteomes" id="UP000593562">
    <property type="component" value="Unassembled WGS sequence"/>
</dbReference>
<dbReference type="Gene3D" id="3.60.21.10">
    <property type="match status" value="1"/>
</dbReference>
<evidence type="ECO:0000256" key="2">
    <source>
        <dbReference type="ARBA" id="ARBA00004123"/>
    </source>
</evidence>
<protein>
    <recommendedName>
        <fullName evidence="9">DNA-directed RNA polymerase subunit</fullName>
    </recommendedName>
</protein>
<dbReference type="Pfam" id="PF00575">
    <property type="entry name" value="S1"/>
    <property type="match status" value="1"/>
</dbReference>
<keyword evidence="7 9" id="KW-0804">Transcription</keyword>
<evidence type="ECO:0000256" key="1">
    <source>
        <dbReference type="ARBA" id="ARBA00001936"/>
    </source>
</evidence>
<keyword evidence="8" id="KW-0464">Manganese</keyword>
<evidence type="ECO:0000256" key="7">
    <source>
        <dbReference type="ARBA" id="ARBA00023163"/>
    </source>
</evidence>
<dbReference type="GO" id="GO:0003697">
    <property type="term" value="F:single-stranded DNA binding"/>
    <property type="evidence" value="ECO:0007669"/>
    <property type="project" value="TreeGrafter"/>
</dbReference>
<comment type="caution">
    <text evidence="12">The sequence shown here is derived from an EMBL/GenBank/DDBJ whole genome shotgun (WGS) entry which is preliminary data.</text>
</comment>
<dbReference type="CDD" id="cd04329">
    <property type="entry name" value="RNAP_II_Rpb7_N"/>
    <property type="match status" value="1"/>
</dbReference>
<dbReference type="GO" id="GO:0046872">
    <property type="term" value="F:metal ion binding"/>
    <property type="evidence" value="ECO:0007669"/>
    <property type="project" value="UniProtKB-KW"/>
</dbReference>
<dbReference type="GO" id="GO:0045948">
    <property type="term" value="P:positive regulation of translational initiation"/>
    <property type="evidence" value="ECO:0007669"/>
    <property type="project" value="TreeGrafter"/>
</dbReference>
<dbReference type="FunFam" id="3.30.1490.120:FF:000001">
    <property type="entry name" value="DNA-directed RNA polymerase II subunit RPB7"/>
    <property type="match status" value="1"/>
</dbReference>
<dbReference type="GO" id="GO:0003727">
    <property type="term" value="F:single-stranded RNA binding"/>
    <property type="evidence" value="ECO:0007669"/>
    <property type="project" value="TreeGrafter"/>
</dbReference>
<evidence type="ECO:0000256" key="3">
    <source>
        <dbReference type="ARBA" id="ARBA00009307"/>
    </source>
</evidence>
<comment type="cofactor">
    <cofactor evidence="1">
        <name>Mn(2+)</name>
        <dbReference type="ChEBI" id="CHEBI:29035"/>
    </cofactor>
</comment>
<evidence type="ECO:0000256" key="8">
    <source>
        <dbReference type="ARBA" id="ARBA00023211"/>
    </source>
</evidence>
<dbReference type="InterPro" id="IPR045113">
    <property type="entry name" value="Rpb7-like"/>
</dbReference>
<keyword evidence="13" id="KW-1185">Reference proteome</keyword>
<proteinExistence type="inferred from homology"/>
<dbReference type="Gene3D" id="3.30.1490.120">
    <property type="entry name" value="RNA polymerase Rpb7-like, N-terminal domain"/>
    <property type="match status" value="2"/>
</dbReference>
<evidence type="ECO:0000256" key="4">
    <source>
        <dbReference type="ARBA" id="ARBA00022478"/>
    </source>
</evidence>
<gene>
    <name evidence="12" type="ORF">HS088_TW02G00433</name>
</gene>
<dbReference type="GO" id="GO:0060213">
    <property type="term" value="P:positive regulation of nuclear-transcribed mRNA poly(A) tail shortening"/>
    <property type="evidence" value="ECO:0007669"/>
    <property type="project" value="TreeGrafter"/>
</dbReference>
<dbReference type="GO" id="GO:0005665">
    <property type="term" value="C:RNA polymerase II, core complex"/>
    <property type="evidence" value="ECO:0007669"/>
    <property type="project" value="TreeGrafter"/>
</dbReference>
<keyword evidence="4 9" id="KW-0240">DNA-directed RNA polymerase</keyword>
<dbReference type="InterPro" id="IPR012340">
    <property type="entry name" value="NA-bd_OB-fold"/>
</dbReference>
<dbReference type="SUPFAM" id="SSF88798">
    <property type="entry name" value="N-terminal, heterodimerisation domain of RBP7 (RpoE)"/>
    <property type="match status" value="2"/>
</dbReference>
<dbReference type="GO" id="GO:0006367">
    <property type="term" value="P:transcription initiation at RNA polymerase II promoter"/>
    <property type="evidence" value="ECO:0007669"/>
    <property type="project" value="TreeGrafter"/>
</dbReference>
<comment type="function">
    <text evidence="9">DNA-dependent RNA polymerase which catalyzes the transcription of DNA into RNA using the four ribonucleoside triphosphates as substrates.</text>
</comment>
<evidence type="ECO:0000313" key="13">
    <source>
        <dbReference type="Proteomes" id="UP000593562"/>
    </source>
</evidence>
<accession>A0A7J7DYS1</accession>
<dbReference type="Pfam" id="PF16891">
    <property type="entry name" value="STPPase_N"/>
    <property type="match status" value="1"/>
</dbReference>
<dbReference type="Gene3D" id="2.40.50.140">
    <property type="entry name" value="Nucleic acid-binding proteins"/>
    <property type="match status" value="1"/>
</dbReference>
<dbReference type="SUPFAM" id="SSF56300">
    <property type="entry name" value="Metallo-dependent phosphatases"/>
    <property type="match status" value="1"/>
</dbReference>
<reference evidence="12 13" key="1">
    <citation type="journal article" date="2020" name="Nat. Commun.">
        <title>Genome of Tripterygium wilfordii and identification of cytochrome P450 involved in triptolide biosynthesis.</title>
        <authorList>
            <person name="Tu L."/>
            <person name="Su P."/>
            <person name="Zhang Z."/>
            <person name="Gao L."/>
            <person name="Wang J."/>
            <person name="Hu T."/>
            <person name="Zhou J."/>
            <person name="Zhang Y."/>
            <person name="Zhao Y."/>
            <person name="Liu Y."/>
            <person name="Song Y."/>
            <person name="Tong Y."/>
            <person name="Lu Y."/>
            <person name="Yang J."/>
            <person name="Xu C."/>
            <person name="Jia M."/>
            <person name="Peters R.J."/>
            <person name="Huang L."/>
            <person name="Gao W."/>
        </authorList>
    </citation>
    <scope>NUCLEOTIDE SEQUENCE [LARGE SCALE GENOMIC DNA]</scope>
    <source>
        <strain evidence="13">cv. XIE 37</strain>
        <tissue evidence="12">Leaf</tissue>
    </source>
</reference>
<keyword evidence="6" id="KW-0378">Hydrolase</keyword>
<dbReference type="SMART" id="SM00156">
    <property type="entry name" value="PP2Ac"/>
    <property type="match status" value="1"/>
</dbReference>
<dbReference type="InParanoid" id="A0A7J7DYS1"/>
<dbReference type="Pfam" id="PF03876">
    <property type="entry name" value="SHS2_Rpb7-N"/>
    <property type="match status" value="1"/>
</dbReference>
<evidence type="ECO:0000256" key="6">
    <source>
        <dbReference type="ARBA" id="ARBA00022801"/>
    </source>
</evidence>
<sequence>MDRKPYDLTARCSDCAPEDVSKALAKSSDNLHHALSQTLCASSALHKRPSPQTHFESRTASFLKLLSLNNWLDRFGKRYRLLGFPCKMAQQGQEPAAIDPAVLDDIIRRLLEHRLGRSGKQVQLMEGEIRQLCTVSRVIFLRQPNLLELEAPIKICGDIHGQYSDLLRLFEYGGFPPVLLNHFVLTYPPPTQTPPPSRGYPPPTPRHPPPTQSPPPSHGYPPPSHEHPPPTPRYPPPTQTPPPSGGYPPPSHGYPPPTPKYPPPTQTPPPSGHGYPPPSHGYPPPTPTYPPPTQTPPPSHGYPPPSHGYPPPTPSGGHGLVVAITGIEKVGQGLIRDGTGFVRFPVKHQCVVFRPLKGEILEAVVSMVNKFGFTSQNHSSSFRLHRETEKREGENKGKKMFFHIVLERNMQLHPRHFGRNLRENIVTKLMKDVEGTCSGRHGFVVAITGIEKVGQGLIRDGTGFVSFPVKYQCVVFRPFKGEILEAVVTMVNKMGFFAEAGPVQIFVSNHLIPDDMEFQPGDTPNYTTSDGSVCFTIHFILK</sequence>
<evidence type="ECO:0000256" key="5">
    <source>
        <dbReference type="ARBA" id="ARBA00022723"/>
    </source>
</evidence>
<keyword evidence="5" id="KW-0479">Metal-binding</keyword>
<dbReference type="InterPro" id="IPR036898">
    <property type="entry name" value="RNA_pol_Rpb7-like_N_sf"/>
</dbReference>
<dbReference type="AlphaFoldDB" id="A0A7J7DYS1"/>